<dbReference type="PANTHER" id="PTHR16222:SF24">
    <property type="entry name" value="ADP-RIBOSYLHYDROLASE ARH3"/>
    <property type="match status" value="1"/>
</dbReference>
<dbReference type="GO" id="GO:0016787">
    <property type="term" value="F:hydrolase activity"/>
    <property type="evidence" value="ECO:0007669"/>
    <property type="project" value="UniProtKB-KW"/>
</dbReference>
<feature type="binding site" evidence="3">
    <location>
        <position position="299"/>
    </location>
    <ligand>
        <name>Mg(2+)</name>
        <dbReference type="ChEBI" id="CHEBI:18420"/>
        <label>1</label>
    </ligand>
</feature>
<comment type="caution">
    <text evidence="4">The sequence shown here is derived from an EMBL/GenBank/DDBJ whole genome shotgun (WGS) entry which is preliminary data.</text>
</comment>
<evidence type="ECO:0000256" key="1">
    <source>
        <dbReference type="ARBA" id="ARBA00010702"/>
    </source>
</evidence>
<protein>
    <recommendedName>
        <fullName evidence="6">ADP-ribosylglycohydrolase</fullName>
    </recommendedName>
</protein>
<feature type="binding site" evidence="3">
    <location>
        <position position="301"/>
    </location>
    <ligand>
        <name>Mg(2+)</name>
        <dbReference type="ChEBI" id="CHEBI:18420"/>
        <label>1</label>
    </ligand>
</feature>
<dbReference type="GO" id="GO:0046872">
    <property type="term" value="F:metal ion binding"/>
    <property type="evidence" value="ECO:0007669"/>
    <property type="project" value="UniProtKB-KW"/>
</dbReference>
<dbReference type="Gene3D" id="1.10.4080.10">
    <property type="entry name" value="ADP-ribosylation/Crystallin J1"/>
    <property type="match status" value="1"/>
</dbReference>
<keyword evidence="3" id="KW-0479">Metal-binding</keyword>
<dbReference type="InterPro" id="IPR005502">
    <property type="entry name" value="Ribosyl_crysJ1"/>
</dbReference>
<comment type="cofactor">
    <cofactor evidence="3">
        <name>Mg(2+)</name>
        <dbReference type="ChEBI" id="CHEBI:18420"/>
    </cofactor>
    <text evidence="3">Binds 2 magnesium ions per subunit.</text>
</comment>
<name>A0A1Y3UA26_9FIRM</name>
<evidence type="ECO:0000256" key="3">
    <source>
        <dbReference type="PIRSR" id="PIRSR605502-1"/>
    </source>
</evidence>
<dbReference type="PANTHER" id="PTHR16222">
    <property type="entry name" value="ADP-RIBOSYLGLYCOHYDROLASE"/>
    <property type="match status" value="1"/>
</dbReference>
<proteinExistence type="inferred from homology"/>
<feature type="binding site" evidence="3">
    <location>
        <position position="302"/>
    </location>
    <ligand>
        <name>Mg(2+)</name>
        <dbReference type="ChEBI" id="CHEBI:18420"/>
        <label>2</label>
    </ligand>
</feature>
<dbReference type="AlphaFoldDB" id="A0A1Y3UA26"/>
<feature type="binding site" evidence="3">
    <location>
        <position position="55"/>
    </location>
    <ligand>
        <name>Mg(2+)</name>
        <dbReference type="ChEBI" id="CHEBI:18420"/>
        <label>1</label>
    </ligand>
</feature>
<feature type="binding site" evidence="3">
    <location>
        <position position="56"/>
    </location>
    <ligand>
        <name>Mg(2+)</name>
        <dbReference type="ChEBI" id="CHEBI:18420"/>
        <label>1</label>
    </ligand>
</feature>
<dbReference type="Proteomes" id="UP000195455">
    <property type="component" value="Unassembled WGS sequence"/>
</dbReference>
<dbReference type="EMBL" id="NFHM01000013">
    <property type="protein sequence ID" value="OUN42190.1"/>
    <property type="molecule type" value="Genomic_DNA"/>
</dbReference>
<evidence type="ECO:0008006" key="6">
    <source>
        <dbReference type="Google" id="ProtNLM"/>
    </source>
</evidence>
<evidence type="ECO:0000256" key="2">
    <source>
        <dbReference type="ARBA" id="ARBA00022801"/>
    </source>
</evidence>
<accession>A0A1Y3UA26</accession>
<evidence type="ECO:0000313" key="5">
    <source>
        <dbReference type="Proteomes" id="UP000195455"/>
    </source>
</evidence>
<keyword evidence="3" id="KW-0460">Magnesium</keyword>
<organism evidence="4 5">
    <name type="scientific">Anaerotignum lactatifermentans</name>
    <dbReference type="NCBI Taxonomy" id="160404"/>
    <lineage>
        <taxon>Bacteria</taxon>
        <taxon>Bacillati</taxon>
        <taxon>Bacillota</taxon>
        <taxon>Clostridia</taxon>
        <taxon>Lachnospirales</taxon>
        <taxon>Anaerotignaceae</taxon>
        <taxon>Anaerotignum</taxon>
    </lineage>
</organism>
<dbReference type="InterPro" id="IPR036705">
    <property type="entry name" value="Ribosyl_crysJ1_sf"/>
</dbReference>
<dbReference type="RefSeq" id="WP_087989449.1">
    <property type="nucleotide sequence ID" value="NZ_NFHM01000013.1"/>
</dbReference>
<dbReference type="InterPro" id="IPR050792">
    <property type="entry name" value="ADP-ribosylglycohydrolase"/>
</dbReference>
<comment type="similarity">
    <text evidence="1">Belongs to the ADP-ribosylglycohydrolase family.</text>
</comment>
<gene>
    <name evidence="4" type="ORF">B5G26_09455</name>
</gene>
<sequence>MKDINRIRGCLIGGAVGDALGYAVEFMKDSEIFRTYGSAGITEYTLVNGVAEISDDTQMTLFTANGLLLGTTRKMTRGIMAPYPHYISLCYKDWLKTQLAEDFKLEAPQYAWLNNIPEMNHSREPGRTCISYLLENRLGSTSNPQNNSKGCGGIMRVAPIGLYFEDNKYTIKDIDMIGAEAAALTHGHELGYIPAAMFVHMIHLLSHHSGVSVLDAVKDAKRIMSTLFPKAKHLHRLTGLVDRAITLSADSKIRDLDAIKELGEGWVAEETLAIAIYCSLKYEHDFEKAIIASVNHSGDSDSTGSVTGNILGAHLGIDTIPQKFLDNLELKEIILEIADDLFNDCKISEYSNTTDNVWEQKYIYHTYPNKI</sequence>
<keyword evidence="2" id="KW-0378">Hydrolase</keyword>
<dbReference type="SUPFAM" id="SSF101478">
    <property type="entry name" value="ADP-ribosylglycohydrolase"/>
    <property type="match status" value="1"/>
</dbReference>
<evidence type="ECO:0000313" key="4">
    <source>
        <dbReference type="EMBL" id="OUN42190.1"/>
    </source>
</evidence>
<reference evidence="5" key="1">
    <citation type="submission" date="2017-04" db="EMBL/GenBank/DDBJ databases">
        <title>Function of individual gut microbiota members based on whole genome sequencing of pure cultures obtained from chicken caecum.</title>
        <authorList>
            <person name="Medvecky M."/>
            <person name="Cejkova D."/>
            <person name="Polansky O."/>
            <person name="Karasova D."/>
            <person name="Kubasova T."/>
            <person name="Cizek A."/>
            <person name="Rychlik I."/>
        </authorList>
    </citation>
    <scope>NUCLEOTIDE SEQUENCE [LARGE SCALE GENOMIC DNA]</scope>
    <source>
        <strain evidence="5">An75</strain>
    </source>
</reference>
<feature type="binding site" evidence="3">
    <location>
        <position position="54"/>
    </location>
    <ligand>
        <name>Mg(2+)</name>
        <dbReference type="ChEBI" id="CHEBI:18420"/>
        <label>1</label>
    </ligand>
</feature>
<dbReference type="Pfam" id="PF03747">
    <property type="entry name" value="ADP_ribosyl_GH"/>
    <property type="match status" value="1"/>
</dbReference>